<evidence type="ECO:0000256" key="6">
    <source>
        <dbReference type="ARBA" id="ARBA00022741"/>
    </source>
</evidence>
<dbReference type="HOGENOM" id="CLU_025152_2_1_1"/>
<reference evidence="14" key="1">
    <citation type="journal article" date="2014" name="BMC Genomics">
        <title>Genome characteristics reveal the impact of lichenization on lichen-forming fungus Endocarpon pusillum Hedwig (Verrucariales, Ascomycota).</title>
        <authorList>
            <person name="Wang Y.-Y."/>
            <person name="Liu B."/>
            <person name="Zhang X.-Y."/>
            <person name="Zhou Q.-M."/>
            <person name="Zhang T."/>
            <person name="Li H."/>
            <person name="Yu Y.-F."/>
            <person name="Zhang X.-L."/>
            <person name="Hao X.-Y."/>
            <person name="Wang M."/>
            <person name="Wang L."/>
            <person name="Wei J.-C."/>
        </authorList>
    </citation>
    <scope>NUCLEOTIDE SEQUENCE [LARGE SCALE GENOMIC DNA]</scope>
    <source>
        <strain evidence="14">Z07020 / HMAS-L-300199</strain>
    </source>
</reference>
<dbReference type="OrthoDB" id="2020073at2759"/>
<dbReference type="InterPro" id="IPR004887">
    <property type="entry name" value="GSH_synth_subst-bd"/>
</dbReference>
<evidence type="ECO:0000256" key="1">
    <source>
        <dbReference type="ARBA" id="ARBA00004965"/>
    </source>
</evidence>
<keyword evidence="14" id="KW-1185">Reference proteome</keyword>
<dbReference type="AlphaFoldDB" id="U1GEE1"/>
<dbReference type="Proteomes" id="UP000019373">
    <property type="component" value="Unassembled WGS sequence"/>
</dbReference>
<dbReference type="InterPro" id="IPR014709">
    <property type="entry name" value="Glutathione_synthase_C_euk"/>
</dbReference>
<keyword evidence="7 9" id="KW-0067">ATP-binding</keyword>
<name>U1GEE1_ENDPU</name>
<feature type="binding site" evidence="10">
    <location>
        <position position="526"/>
    </location>
    <ligand>
        <name>ATP</name>
        <dbReference type="ChEBI" id="CHEBI:30616"/>
    </ligand>
</feature>
<feature type="binding site" evidence="10">
    <location>
        <position position="430"/>
    </location>
    <ligand>
        <name>ATP</name>
        <dbReference type="ChEBI" id="CHEBI:30616"/>
    </ligand>
</feature>
<dbReference type="EMBL" id="KE721353">
    <property type="protein sequence ID" value="ERF70086.1"/>
    <property type="molecule type" value="Genomic_DNA"/>
</dbReference>
<dbReference type="RefSeq" id="XP_007804121.1">
    <property type="nucleotide sequence ID" value="XM_007805930.1"/>
</dbReference>
<dbReference type="InterPro" id="IPR016185">
    <property type="entry name" value="PreATP-grasp_dom_sf"/>
</dbReference>
<feature type="domain" description="Glutathione synthase substrate-binding" evidence="12">
    <location>
        <begin position="250"/>
        <end position="355"/>
    </location>
</feature>
<dbReference type="InterPro" id="IPR037013">
    <property type="entry name" value="GSH-S_sub-bd_sf"/>
</dbReference>
<comment type="pathway">
    <text evidence="1 9">Sulfur metabolism; glutathione biosynthesis; glutathione from L-cysteine and L-glutamate: step 2/2.</text>
</comment>
<dbReference type="PIRSF" id="PIRSF001558">
    <property type="entry name" value="GSHase"/>
    <property type="match status" value="1"/>
</dbReference>
<proteinExistence type="inferred from homology"/>
<dbReference type="GO" id="GO:0004363">
    <property type="term" value="F:glutathione synthase activity"/>
    <property type="evidence" value="ECO:0007669"/>
    <property type="project" value="UniProtKB-UniRule"/>
</dbReference>
<dbReference type="EC" id="6.3.2.3" evidence="9"/>
<evidence type="ECO:0000256" key="3">
    <source>
        <dbReference type="ARBA" id="ARBA00022598"/>
    </source>
</evidence>
<evidence type="ECO:0000313" key="13">
    <source>
        <dbReference type="EMBL" id="ERF70086.1"/>
    </source>
</evidence>
<dbReference type="Pfam" id="PF03917">
    <property type="entry name" value="GSH_synth_ATP"/>
    <property type="match status" value="1"/>
</dbReference>
<dbReference type="InterPro" id="IPR014042">
    <property type="entry name" value="Glutathione_synthase_a-hlx"/>
</dbReference>
<evidence type="ECO:0000256" key="11">
    <source>
        <dbReference type="PIRSR" id="PIRSR001558-2"/>
    </source>
</evidence>
<dbReference type="Gene3D" id="3.30.1490.80">
    <property type="match status" value="1"/>
</dbReference>
<dbReference type="Gene3D" id="3.40.50.1760">
    <property type="entry name" value="Glutathione synthase, substrate-binding domain superfamily, eukaryotic"/>
    <property type="match status" value="1"/>
</dbReference>
<evidence type="ECO:0000313" key="14">
    <source>
        <dbReference type="Proteomes" id="UP000019373"/>
    </source>
</evidence>
<feature type="binding site" evidence="10">
    <location>
        <position position="358"/>
    </location>
    <ligand>
        <name>ATP</name>
        <dbReference type="ChEBI" id="CHEBI:30616"/>
    </ligand>
</feature>
<evidence type="ECO:0000256" key="4">
    <source>
        <dbReference type="ARBA" id="ARBA00022684"/>
    </source>
</evidence>
<organism evidence="13 14">
    <name type="scientific">Endocarpon pusillum (strain Z07020 / HMAS-L-300199)</name>
    <name type="common">Lichen-forming fungus</name>
    <dbReference type="NCBI Taxonomy" id="1263415"/>
    <lineage>
        <taxon>Eukaryota</taxon>
        <taxon>Fungi</taxon>
        <taxon>Dikarya</taxon>
        <taxon>Ascomycota</taxon>
        <taxon>Pezizomycotina</taxon>
        <taxon>Eurotiomycetes</taxon>
        <taxon>Chaetothyriomycetidae</taxon>
        <taxon>Verrucariales</taxon>
        <taxon>Verrucariaceae</taxon>
        <taxon>Endocarpon</taxon>
    </lineage>
</organism>
<dbReference type="GO" id="GO:0043295">
    <property type="term" value="F:glutathione binding"/>
    <property type="evidence" value="ECO:0007669"/>
    <property type="project" value="UniProtKB-UniRule"/>
</dbReference>
<feature type="binding site" evidence="10">
    <location>
        <position position="520"/>
    </location>
    <ligand>
        <name>ATP</name>
        <dbReference type="ChEBI" id="CHEBI:30616"/>
    </ligand>
</feature>
<dbReference type="GO" id="GO:0005524">
    <property type="term" value="F:ATP binding"/>
    <property type="evidence" value="ECO:0007669"/>
    <property type="project" value="UniProtKB-UniRule"/>
</dbReference>
<dbReference type="Gene3D" id="3.30.1490.50">
    <property type="match status" value="1"/>
</dbReference>
<dbReference type="GO" id="GO:0005829">
    <property type="term" value="C:cytosol"/>
    <property type="evidence" value="ECO:0007669"/>
    <property type="project" value="TreeGrafter"/>
</dbReference>
<dbReference type="OMA" id="NGLVMYP"/>
<comment type="cofactor">
    <cofactor evidence="9 11">
        <name>Mg(2+)</name>
        <dbReference type="ChEBI" id="CHEBI:18420"/>
    </cofactor>
    <text evidence="9 11">Binds 1 Mg(2+) ion per subunit.</text>
</comment>
<dbReference type="PANTHER" id="PTHR11130:SF0">
    <property type="entry name" value="GLUTATHIONE SYNTHETASE"/>
    <property type="match status" value="1"/>
</dbReference>
<keyword evidence="6 9" id="KW-0547">Nucleotide-binding</keyword>
<dbReference type="InterPro" id="IPR005615">
    <property type="entry name" value="Glutathione_synthase"/>
</dbReference>
<dbReference type="UniPathway" id="UPA00142">
    <property type="reaction ID" value="UER00210"/>
</dbReference>
<feature type="binding site" evidence="10">
    <location>
        <begin position="419"/>
        <end position="428"/>
    </location>
    <ligand>
        <name>ATP</name>
        <dbReference type="ChEBI" id="CHEBI:30616"/>
    </ligand>
</feature>
<accession>U1GEE1</accession>
<feature type="binding site" evidence="10">
    <location>
        <position position="518"/>
    </location>
    <ligand>
        <name>substrate</name>
    </ligand>
</feature>
<feature type="binding site" evidence="10">
    <location>
        <position position="265"/>
    </location>
    <ligand>
        <name>substrate</name>
    </ligand>
</feature>
<evidence type="ECO:0000256" key="7">
    <source>
        <dbReference type="ARBA" id="ARBA00022840"/>
    </source>
</evidence>
<comment type="catalytic activity">
    <reaction evidence="9">
        <text>gamma-L-glutamyl-L-cysteine + glycine + ATP = glutathione + ADP + phosphate + H(+)</text>
        <dbReference type="Rhea" id="RHEA:13557"/>
        <dbReference type="ChEBI" id="CHEBI:15378"/>
        <dbReference type="ChEBI" id="CHEBI:30616"/>
        <dbReference type="ChEBI" id="CHEBI:43474"/>
        <dbReference type="ChEBI" id="CHEBI:57305"/>
        <dbReference type="ChEBI" id="CHEBI:57925"/>
        <dbReference type="ChEBI" id="CHEBI:58173"/>
        <dbReference type="ChEBI" id="CHEBI:456216"/>
        <dbReference type="EC" id="6.3.2.3"/>
    </reaction>
</comment>
<evidence type="ECO:0000256" key="2">
    <source>
        <dbReference type="ARBA" id="ARBA00010385"/>
    </source>
</evidence>
<dbReference type="Gene3D" id="3.30.470.20">
    <property type="entry name" value="ATP-grasp fold, B domain"/>
    <property type="match status" value="1"/>
</dbReference>
<sequence>MHSLPYANYPPFISREQEEYVLSTIKDWSIQHGLTVRPSSSFVPGEVDKSGVLATTAPVTLFPSPFPESCFRQAHFLQTTYNELYAAISNDEVWIEEVMKGLIEVDDFIKNLWKVHQSVKEEGYVQQLSLGLFRSDYMLHAPSSHELPSLRQVEFNTISSSFGGLSALVTSLHTHLLTFTDPSAHLAYPNHPLFEAREAGSANSNSQALPSDATINVPPVNDAVQVLQTGLSAAHEAYASSKSEPKLPLCILFLVQDHERNIFDQLALSSTLKFPVFRLLTSQILSHTSIDPDNHLRPLVYTPPSSPATRFEVTTIYLRALYAPAEYTSAESWSARLHLERSAAIKCPGVLSQLAGCKKVQQVLTSISPDHVRRFLPNASQSTLSSLRSTFAPQYDLNPNSEGLAIALDESRAANHVLKPQREGGGNNIYRTAIPGFLKSLPSKEHYRSYILMELIHPPAEAKNTVLRSDGTVISGNVISELGVFGACLWRQGERTGDGATRSGFEILHNEGGGYLMRTKGKDSDEGGVAAGFSCLDSVLLY</sequence>
<dbReference type="Gene3D" id="1.10.1080.10">
    <property type="entry name" value="Glutathione Synthetase, Chain A, domain 3"/>
    <property type="match status" value="1"/>
</dbReference>
<keyword evidence="5 9" id="KW-0479">Metal-binding</keyword>
<dbReference type="GO" id="GO:0000287">
    <property type="term" value="F:magnesium ion binding"/>
    <property type="evidence" value="ECO:0007669"/>
    <property type="project" value="UniProtKB-UniRule"/>
</dbReference>
<dbReference type="Pfam" id="PF03199">
    <property type="entry name" value="GSH_synthase"/>
    <property type="match status" value="1"/>
</dbReference>
<keyword evidence="8 9" id="KW-0460">Magnesium</keyword>
<feature type="binding site" evidence="10">
    <location>
        <begin position="453"/>
        <end position="456"/>
    </location>
    <ligand>
        <name>ATP</name>
        <dbReference type="ChEBI" id="CHEBI:30616"/>
    </ligand>
</feature>
<keyword evidence="4 9" id="KW-0317">Glutathione biosynthesis</keyword>
<feature type="binding site" evidence="11">
    <location>
        <position position="423"/>
    </location>
    <ligand>
        <name>Mg(2+)</name>
        <dbReference type="ChEBI" id="CHEBI:18420"/>
    </ligand>
</feature>
<dbReference type="SUPFAM" id="SSF56059">
    <property type="entry name" value="Glutathione synthetase ATP-binding domain-like"/>
    <property type="match status" value="1"/>
</dbReference>
<dbReference type="PANTHER" id="PTHR11130">
    <property type="entry name" value="GLUTATHIONE SYNTHETASE"/>
    <property type="match status" value="1"/>
</dbReference>
<evidence type="ECO:0000256" key="9">
    <source>
        <dbReference type="PIRNR" id="PIRNR001558"/>
    </source>
</evidence>
<dbReference type="GeneID" id="19235336"/>
<dbReference type="SUPFAM" id="SSF52440">
    <property type="entry name" value="PreATP-grasp domain"/>
    <property type="match status" value="1"/>
</dbReference>
<comment type="similarity">
    <text evidence="2 9">Belongs to the eukaryotic GSH synthase family.</text>
</comment>
<keyword evidence="3 9" id="KW-0436">Ligase</keyword>
<feature type="binding site" evidence="10">
    <location>
        <position position="481"/>
    </location>
    <ligand>
        <name>ATP</name>
        <dbReference type="ChEBI" id="CHEBI:30616"/>
    </ligand>
</feature>
<dbReference type="InterPro" id="IPR014049">
    <property type="entry name" value="Glutathione_synthase_N_euk"/>
</dbReference>
<dbReference type="eggNOG" id="KOG0021">
    <property type="taxonomic scope" value="Eukaryota"/>
</dbReference>
<gene>
    <name evidence="13" type="ORF">EPUS_00273</name>
</gene>
<evidence type="ECO:0000256" key="10">
    <source>
        <dbReference type="PIRSR" id="PIRSR001558-1"/>
    </source>
</evidence>
<evidence type="ECO:0000256" key="5">
    <source>
        <dbReference type="ARBA" id="ARBA00022723"/>
    </source>
</evidence>
<evidence type="ECO:0000259" key="12">
    <source>
        <dbReference type="Pfam" id="PF03199"/>
    </source>
</evidence>
<evidence type="ECO:0000256" key="8">
    <source>
        <dbReference type="ARBA" id="ARBA00022842"/>
    </source>
</evidence>
<protein>
    <recommendedName>
        <fullName evidence="9">Glutathione synthetase</fullName>
        <shortName evidence="9">GSH-S</shortName>
        <ecNumber evidence="9">6.3.2.3</ecNumber>
    </recommendedName>
</protein>